<reference evidence="20" key="2">
    <citation type="submission" date="2016-01" db="EMBL/GenBank/DDBJ databases">
        <title>Complete genome sequence of Agromyces aureus AR33T and comparison with related organisms.</title>
        <authorList>
            <person name="Corretto E."/>
            <person name="Antonielli L."/>
            <person name="Sessitsch A."/>
            <person name="Brader G."/>
        </authorList>
    </citation>
    <scope>NUCLEOTIDE SEQUENCE [LARGE SCALE GENOMIC DNA]</scope>
    <source>
        <strain evidence="20">AR33</strain>
    </source>
</reference>
<feature type="binding site" evidence="17">
    <location>
        <position position="89"/>
    </location>
    <ligand>
        <name>Zn(2+)</name>
        <dbReference type="ChEBI" id="CHEBI:29105"/>
        <note>catalytic</note>
    </ligand>
</feature>
<evidence type="ECO:0000256" key="5">
    <source>
        <dbReference type="ARBA" id="ARBA00007417"/>
    </source>
</evidence>
<comment type="catalytic activity">
    <reaction evidence="13 14">
        <text>2,5-diamino-6-hydroxy-4-(5-phosphoribosylamino)-pyrimidine + H2O + H(+) = 5-amino-6-(5-phospho-D-ribosylamino)uracil + NH4(+)</text>
        <dbReference type="Rhea" id="RHEA:21868"/>
        <dbReference type="ChEBI" id="CHEBI:15377"/>
        <dbReference type="ChEBI" id="CHEBI:15378"/>
        <dbReference type="ChEBI" id="CHEBI:28938"/>
        <dbReference type="ChEBI" id="CHEBI:58453"/>
        <dbReference type="ChEBI" id="CHEBI:58614"/>
        <dbReference type="EC" id="3.5.4.26"/>
    </reaction>
</comment>
<feature type="active site" description="Proton donor" evidence="15">
    <location>
        <position position="63"/>
    </location>
</feature>
<dbReference type="SUPFAM" id="SSF53927">
    <property type="entry name" value="Cytidine deaminase-like"/>
    <property type="match status" value="1"/>
</dbReference>
<dbReference type="Pfam" id="PF00383">
    <property type="entry name" value="dCMP_cyt_deam_1"/>
    <property type="match status" value="1"/>
</dbReference>
<dbReference type="Pfam" id="PF01872">
    <property type="entry name" value="RibD_C"/>
    <property type="match status" value="1"/>
</dbReference>
<keyword evidence="7 14" id="KW-0479">Metal-binding</keyword>
<dbReference type="PANTHER" id="PTHR38011:SF7">
    <property type="entry name" value="2,5-DIAMINO-6-RIBOSYLAMINO-4(3H)-PYRIMIDINONE 5'-PHOSPHATE REDUCTASE"/>
    <property type="match status" value="1"/>
</dbReference>
<dbReference type="NCBIfam" id="TIGR00326">
    <property type="entry name" value="eubact_ribD"/>
    <property type="match status" value="1"/>
</dbReference>
<keyword evidence="9 14" id="KW-0521">NADP</keyword>
<keyword evidence="20" id="KW-1185">Reference proteome</keyword>
<keyword evidence="6 14" id="KW-0686">Riboflavin biosynthesis</keyword>
<dbReference type="PROSITE" id="PS00903">
    <property type="entry name" value="CYT_DCMP_DEAMINASES_1"/>
    <property type="match status" value="1"/>
</dbReference>
<dbReference type="KEGG" id="agy:ATC03_14485"/>
<name>A0A191WHN9_9MICO</name>
<dbReference type="PANTHER" id="PTHR38011">
    <property type="entry name" value="DIHYDROFOLATE REDUCTASE FAMILY PROTEIN (AFU_ORTHOLOGUE AFUA_8G06820)"/>
    <property type="match status" value="1"/>
</dbReference>
<evidence type="ECO:0000256" key="10">
    <source>
        <dbReference type="ARBA" id="ARBA00023002"/>
    </source>
</evidence>
<evidence type="ECO:0000313" key="20">
    <source>
        <dbReference type="Proteomes" id="UP000078437"/>
    </source>
</evidence>
<feature type="binding site" evidence="16">
    <location>
        <begin position="286"/>
        <end position="292"/>
    </location>
    <ligand>
        <name>NADP(+)</name>
        <dbReference type="ChEBI" id="CHEBI:58349"/>
    </ligand>
</feature>
<keyword evidence="14" id="KW-0378">Hydrolase</keyword>
<feature type="binding site" evidence="16">
    <location>
        <position position="222"/>
    </location>
    <ligand>
        <name>substrate</name>
    </ligand>
</feature>
<dbReference type="InterPro" id="IPR050765">
    <property type="entry name" value="Riboflavin_Biosynth_HTPR"/>
</dbReference>
<feature type="domain" description="CMP/dCMP-type deaminase" evidence="18">
    <location>
        <begin position="12"/>
        <end position="136"/>
    </location>
</feature>
<dbReference type="Gene3D" id="3.40.140.10">
    <property type="entry name" value="Cytidine Deaminase, domain 2"/>
    <property type="match status" value="1"/>
</dbReference>
<dbReference type="GO" id="GO:0008835">
    <property type="term" value="F:diaminohydroxyphosphoribosylaminopyrimidine deaminase activity"/>
    <property type="evidence" value="ECO:0007669"/>
    <property type="project" value="UniProtKB-EC"/>
</dbReference>
<evidence type="ECO:0000256" key="16">
    <source>
        <dbReference type="PIRSR" id="PIRSR006769-2"/>
    </source>
</evidence>
<feature type="binding site" evidence="17">
    <location>
        <position position="61"/>
    </location>
    <ligand>
        <name>Zn(2+)</name>
        <dbReference type="ChEBI" id="CHEBI:29105"/>
        <note>catalytic</note>
    </ligand>
</feature>
<evidence type="ECO:0000256" key="14">
    <source>
        <dbReference type="PIRNR" id="PIRNR006769"/>
    </source>
</evidence>
<dbReference type="InterPro" id="IPR016192">
    <property type="entry name" value="APOBEC/CMP_deaminase_Zn-bd"/>
</dbReference>
<comment type="pathway">
    <text evidence="2 14">Cofactor biosynthesis; riboflavin biosynthesis; 5-amino-6-(D-ribitylamino)uracil from GTP: step 2/4.</text>
</comment>
<comment type="cofactor">
    <cofactor evidence="14 17">
        <name>Zn(2+)</name>
        <dbReference type="ChEBI" id="CHEBI:29105"/>
    </cofactor>
    <text evidence="14 17">Binds 1 zinc ion.</text>
</comment>
<dbReference type="EC" id="1.1.1.193" evidence="14"/>
<dbReference type="STRING" id="453304.ATC03_14485"/>
<evidence type="ECO:0000256" key="11">
    <source>
        <dbReference type="ARBA" id="ARBA00023268"/>
    </source>
</evidence>
<dbReference type="RefSeq" id="WP_067878558.1">
    <property type="nucleotide sequence ID" value="NZ_CP013979.1"/>
</dbReference>
<accession>A0A191WHN9</accession>
<evidence type="ECO:0000256" key="13">
    <source>
        <dbReference type="ARBA" id="ARBA00049886"/>
    </source>
</evidence>
<evidence type="ECO:0000256" key="4">
    <source>
        <dbReference type="ARBA" id="ARBA00005259"/>
    </source>
</evidence>
<dbReference type="Proteomes" id="UP000078437">
    <property type="component" value="Chromosome"/>
</dbReference>
<feature type="binding site" evidence="16">
    <location>
        <position position="183"/>
    </location>
    <ligand>
        <name>substrate</name>
    </ligand>
</feature>
<dbReference type="EMBL" id="CP013979">
    <property type="protein sequence ID" value="ANJ27737.1"/>
    <property type="molecule type" value="Genomic_DNA"/>
</dbReference>
<dbReference type="GO" id="GO:0008270">
    <property type="term" value="F:zinc ion binding"/>
    <property type="evidence" value="ECO:0007669"/>
    <property type="project" value="InterPro"/>
</dbReference>
<feature type="binding site" evidence="16">
    <location>
        <position position="169"/>
    </location>
    <ligand>
        <name>NADP(+)</name>
        <dbReference type="ChEBI" id="CHEBI:58349"/>
    </ligand>
</feature>
<evidence type="ECO:0000256" key="9">
    <source>
        <dbReference type="ARBA" id="ARBA00022857"/>
    </source>
</evidence>
<dbReference type="SUPFAM" id="SSF53597">
    <property type="entry name" value="Dihydrofolate reductase-like"/>
    <property type="match status" value="1"/>
</dbReference>
<organism evidence="19 20">
    <name type="scientific">Agromyces aureus</name>
    <dbReference type="NCBI Taxonomy" id="453304"/>
    <lineage>
        <taxon>Bacteria</taxon>
        <taxon>Bacillati</taxon>
        <taxon>Actinomycetota</taxon>
        <taxon>Actinomycetes</taxon>
        <taxon>Micrococcales</taxon>
        <taxon>Microbacteriaceae</taxon>
        <taxon>Agromyces</taxon>
    </lineage>
</organism>
<dbReference type="PROSITE" id="PS51747">
    <property type="entry name" value="CYT_DCMP_DEAMINASES_2"/>
    <property type="match status" value="1"/>
</dbReference>
<comment type="pathway">
    <text evidence="3 14">Cofactor biosynthesis; riboflavin biosynthesis; 5-amino-6-(D-ribitylamino)uracil from GTP: step 3/4.</text>
</comment>
<evidence type="ECO:0000256" key="6">
    <source>
        <dbReference type="ARBA" id="ARBA00022619"/>
    </source>
</evidence>
<evidence type="ECO:0000256" key="1">
    <source>
        <dbReference type="ARBA" id="ARBA00002151"/>
    </source>
</evidence>
<evidence type="ECO:0000313" key="19">
    <source>
        <dbReference type="EMBL" id="ANJ27737.1"/>
    </source>
</evidence>
<keyword evidence="8 14" id="KW-0862">Zinc</keyword>
<gene>
    <name evidence="19" type="ORF">ATC03_14485</name>
</gene>
<dbReference type="InterPro" id="IPR024072">
    <property type="entry name" value="DHFR-like_dom_sf"/>
</dbReference>
<evidence type="ECO:0000256" key="3">
    <source>
        <dbReference type="ARBA" id="ARBA00004910"/>
    </source>
</evidence>
<comment type="catalytic activity">
    <reaction evidence="12 14">
        <text>5-amino-6-(5-phospho-D-ribitylamino)uracil + NADP(+) = 5-amino-6-(5-phospho-D-ribosylamino)uracil + NADPH + H(+)</text>
        <dbReference type="Rhea" id="RHEA:17845"/>
        <dbReference type="ChEBI" id="CHEBI:15378"/>
        <dbReference type="ChEBI" id="CHEBI:57783"/>
        <dbReference type="ChEBI" id="CHEBI:58349"/>
        <dbReference type="ChEBI" id="CHEBI:58421"/>
        <dbReference type="ChEBI" id="CHEBI:58453"/>
        <dbReference type="EC" id="1.1.1.193"/>
    </reaction>
</comment>
<dbReference type="InterPro" id="IPR002125">
    <property type="entry name" value="CMP_dCMP_dom"/>
</dbReference>
<keyword evidence="10 14" id="KW-0560">Oxidoreductase</keyword>
<keyword evidence="11" id="KW-0511">Multifunctional enzyme</keyword>
<dbReference type="InterPro" id="IPR004794">
    <property type="entry name" value="Eubact_RibD"/>
</dbReference>
<feature type="binding site" evidence="16">
    <location>
        <position position="199"/>
    </location>
    <ligand>
        <name>NADP(+)</name>
        <dbReference type="ChEBI" id="CHEBI:58349"/>
    </ligand>
</feature>
<dbReference type="GO" id="GO:0009231">
    <property type="term" value="P:riboflavin biosynthetic process"/>
    <property type="evidence" value="ECO:0007669"/>
    <property type="project" value="UniProtKB-UniPathway"/>
</dbReference>
<dbReference type="GO" id="GO:0008703">
    <property type="term" value="F:5-amino-6-(5-phosphoribosylamino)uracil reductase activity"/>
    <property type="evidence" value="ECO:0007669"/>
    <property type="project" value="UniProtKB-EC"/>
</dbReference>
<feature type="binding site" evidence="16">
    <location>
        <position position="211"/>
    </location>
    <ligand>
        <name>NADP(+)</name>
        <dbReference type="ChEBI" id="CHEBI:58349"/>
    </ligand>
</feature>
<comment type="similarity">
    <text evidence="5 14">In the C-terminal section; belongs to the HTP reductase family.</text>
</comment>
<reference evidence="19 20" key="1">
    <citation type="journal article" date="2016" name="Int. J. Syst. Evol. Microbiol.">
        <title>Agromyces aureus sp. nov., isolated from the rhizosphere of Salix caprea L. grown in a heavy-metal-contaminated soil.</title>
        <authorList>
            <person name="Corretto E."/>
            <person name="Antonielli L."/>
            <person name="Sessitsch A."/>
            <person name="Compant S."/>
            <person name="Gorfer M."/>
            <person name="Kuffner M."/>
            <person name="Brader G."/>
        </authorList>
    </citation>
    <scope>NUCLEOTIDE SEQUENCE [LARGE SCALE GENOMIC DNA]</scope>
    <source>
        <strain evidence="19 20">AR33</strain>
    </source>
</reference>
<evidence type="ECO:0000256" key="7">
    <source>
        <dbReference type="ARBA" id="ARBA00022723"/>
    </source>
</evidence>
<feature type="binding site" evidence="17">
    <location>
        <position position="98"/>
    </location>
    <ligand>
        <name>Zn(2+)</name>
        <dbReference type="ChEBI" id="CHEBI:29105"/>
        <note>catalytic</note>
    </ligand>
</feature>
<dbReference type="Gene3D" id="3.40.430.10">
    <property type="entry name" value="Dihydrofolate Reductase, subunit A"/>
    <property type="match status" value="1"/>
</dbReference>
<evidence type="ECO:0000256" key="12">
    <source>
        <dbReference type="ARBA" id="ARBA00049861"/>
    </source>
</evidence>
<evidence type="ECO:0000259" key="18">
    <source>
        <dbReference type="PROSITE" id="PS51747"/>
    </source>
</evidence>
<dbReference type="InterPro" id="IPR002734">
    <property type="entry name" value="RibDG_C"/>
</dbReference>
<dbReference type="AlphaFoldDB" id="A0A191WHN9"/>
<proteinExistence type="inferred from homology"/>
<sequence length="366" mass="37446">MTTAAHHHDRSAIEAAAMQRALEIAANGPAKGVNPQVGCVLLTADGDVVAEGWHRGAGTAHAEVDALNRLAATGSSAEGATAIVTLEPCNHTGRTGPCAEALIAAGVSRVVYAVADPGEHSSGGAERLRSAGVDVERAGGGLVEAAEAFLGDWLLTARTHRPRVIVKWASSLDGRAAAADGTSQWITGPEARADVHVRRAAADAIAVGTGTVIADDPSLTARGVDGELLDAQPIPVVFGRRPVPTGAALERHPHADALVRLDGADLADDLHELARRGIRSLFVEGGPTLASAFIAAGLADEVLVYLAPALLGGGRLALGDLGVTTIGEARRYDFAAIERLGDDVLLVAHPISSRAARDSARSTEGN</sequence>
<feature type="binding site" evidence="16">
    <location>
        <position position="284"/>
    </location>
    <ligand>
        <name>substrate</name>
    </ligand>
</feature>
<dbReference type="UniPathway" id="UPA00275">
    <property type="reaction ID" value="UER00401"/>
</dbReference>
<comment type="similarity">
    <text evidence="4 14">In the N-terminal section; belongs to the cytidine and deoxycytidylate deaminase family.</text>
</comment>
<protein>
    <recommendedName>
        <fullName evidence="14">Riboflavin biosynthesis protein RibD</fullName>
    </recommendedName>
    <domain>
        <recommendedName>
            <fullName evidence="14">Diaminohydroxyphosphoribosylaminopyrimidine deaminase</fullName>
            <shortName evidence="14">DRAP deaminase</shortName>
            <ecNumber evidence="14">3.5.4.26</ecNumber>
        </recommendedName>
        <alternativeName>
            <fullName evidence="14">Riboflavin-specific deaminase</fullName>
        </alternativeName>
    </domain>
    <domain>
        <recommendedName>
            <fullName evidence="14">5-amino-6-(5-phosphoribosylamino)uracil reductase</fullName>
            <ecNumber evidence="14">1.1.1.193</ecNumber>
        </recommendedName>
        <alternativeName>
            <fullName evidence="14">HTP reductase</fullName>
        </alternativeName>
    </domain>
</protein>
<feature type="binding site" evidence="16">
    <location>
        <position position="219"/>
    </location>
    <ligand>
        <name>substrate</name>
    </ligand>
</feature>
<comment type="function">
    <text evidence="1 14">Converts 2,5-diamino-6-(ribosylamino)-4(3h)-pyrimidinone 5'-phosphate into 5-amino-6-(ribosylamino)-2,4(1h,3h)-pyrimidinedione 5'-phosphate.</text>
</comment>
<dbReference type="EC" id="3.5.4.26" evidence="14"/>
<dbReference type="PIRSF" id="PIRSF006769">
    <property type="entry name" value="RibD"/>
    <property type="match status" value="1"/>
</dbReference>
<dbReference type="CDD" id="cd01284">
    <property type="entry name" value="Riboflavin_deaminase-reductase"/>
    <property type="match status" value="1"/>
</dbReference>
<feature type="binding site" evidence="16">
    <location>
        <position position="215"/>
    </location>
    <ligand>
        <name>NADP(+)</name>
        <dbReference type="ChEBI" id="CHEBI:58349"/>
    </ligand>
</feature>
<evidence type="ECO:0000256" key="8">
    <source>
        <dbReference type="ARBA" id="ARBA00022833"/>
    </source>
</evidence>
<evidence type="ECO:0000256" key="17">
    <source>
        <dbReference type="PIRSR" id="PIRSR006769-3"/>
    </source>
</evidence>
<dbReference type="InterPro" id="IPR016193">
    <property type="entry name" value="Cytidine_deaminase-like"/>
</dbReference>
<evidence type="ECO:0000256" key="15">
    <source>
        <dbReference type="PIRSR" id="PIRSR006769-1"/>
    </source>
</evidence>
<feature type="binding site" evidence="16">
    <location>
        <position position="185"/>
    </location>
    <ligand>
        <name>NADP(+)</name>
        <dbReference type="ChEBI" id="CHEBI:58349"/>
    </ligand>
</feature>
<evidence type="ECO:0000256" key="2">
    <source>
        <dbReference type="ARBA" id="ARBA00004882"/>
    </source>
</evidence>